<evidence type="ECO:0000313" key="7">
    <source>
        <dbReference type="EMBL" id="KAG5970278.1"/>
    </source>
</evidence>
<dbReference type="Gene3D" id="3.30.160.20">
    <property type="match status" value="1"/>
</dbReference>
<feature type="domain" description="RNase III" evidence="6">
    <location>
        <begin position="67"/>
        <end position="187"/>
    </location>
</feature>
<dbReference type="SMART" id="SM00358">
    <property type="entry name" value="DSRM"/>
    <property type="match status" value="1"/>
</dbReference>
<evidence type="ECO:0000313" key="8">
    <source>
        <dbReference type="Proteomes" id="UP000784919"/>
    </source>
</evidence>
<organism evidence="7 8">
    <name type="scientific">Claviceps arundinis</name>
    <dbReference type="NCBI Taxonomy" id="1623583"/>
    <lineage>
        <taxon>Eukaryota</taxon>
        <taxon>Fungi</taxon>
        <taxon>Dikarya</taxon>
        <taxon>Ascomycota</taxon>
        <taxon>Pezizomycotina</taxon>
        <taxon>Sordariomycetes</taxon>
        <taxon>Hypocreomycetidae</taxon>
        <taxon>Hypocreales</taxon>
        <taxon>Clavicipitaceae</taxon>
        <taxon>Claviceps</taxon>
    </lineage>
</organism>
<accession>A0A9P7MUM5</accession>
<keyword evidence="2" id="KW-0255">Endonuclease</keyword>
<evidence type="ECO:0000256" key="5">
    <source>
        <dbReference type="SAM" id="MobiDB-lite"/>
    </source>
</evidence>
<dbReference type="InterPro" id="IPR014720">
    <property type="entry name" value="dsRBD_dom"/>
</dbReference>
<sequence>MSKRQAASLDGEDEHDSKRQSLARTSTENNGTDHKPTGLLSLPVPTIREVTPWVSSEITAALPPIPKILDAELEQTVFRHPGMKTQGPSYERLEWLGDAFLELTASMLIYQTFQSVPAGQLSQLRELVVRNRNLAGYFREYGLDARAQLPPDAHLFRGQGKSNDKDITKIHADMFEAYVAAAVISDPENGLQNTVSWLKRLFGRTLKEQIVQNEKKEKKREAEPSTPMAQLCAKDQLRVHIGAKGIQLRYEDMPGPAKDKHSGLPLFTIGVYLDGWGERNKLLGWGTALGKKEAGQRAAAAALENKKLMKLYRAKKEKMREDSGENVKQEPES</sequence>
<dbReference type="SUPFAM" id="SSF54768">
    <property type="entry name" value="dsRNA-binding domain-like"/>
    <property type="match status" value="1"/>
</dbReference>
<proteinExistence type="predicted"/>
<dbReference type="PROSITE" id="PS00517">
    <property type="entry name" value="RNASE_3_1"/>
    <property type="match status" value="1"/>
</dbReference>
<dbReference type="GO" id="GO:0004525">
    <property type="term" value="F:ribonuclease III activity"/>
    <property type="evidence" value="ECO:0007669"/>
    <property type="project" value="InterPro"/>
</dbReference>
<dbReference type="AlphaFoldDB" id="A0A9P7MUM5"/>
<keyword evidence="1" id="KW-0540">Nuclease</keyword>
<dbReference type="PANTHER" id="PTHR11207:SF0">
    <property type="entry name" value="RIBONUCLEASE 3"/>
    <property type="match status" value="1"/>
</dbReference>
<evidence type="ECO:0000256" key="2">
    <source>
        <dbReference type="ARBA" id="ARBA00022759"/>
    </source>
</evidence>
<dbReference type="GO" id="GO:0034475">
    <property type="term" value="P:U4 snRNA 3'-end processing"/>
    <property type="evidence" value="ECO:0007669"/>
    <property type="project" value="TreeGrafter"/>
</dbReference>
<dbReference type="EMBL" id="SRPS01000082">
    <property type="protein sequence ID" value="KAG5970278.1"/>
    <property type="molecule type" value="Genomic_DNA"/>
</dbReference>
<dbReference type="InterPro" id="IPR000999">
    <property type="entry name" value="RNase_III_dom"/>
</dbReference>
<dbReference type="Pfam" id="PF00636">
    <property type="entry name" value="Ribonuclease_3"/>
    <property type="match status" value="1"/>
</dbReference>
<dbReference type="SUPFAM" id="SSF69065">
    <property type="entry name" value="RNase III domain-like"/>
    <property type="match status" value="1"/>
</dbReference>
<dbReference type="GO" id="GO:0003723">
    <property type="term" value="F:RNA binding"/>
    <property type="evidence" value="ECO:0007669"/>
    <property type="project" value="UniProtKB-KW"/>
</dbReference>
<dbReference type="SMART" id="SM00535">
    <property type="entry name" value="RIBOc"/>
    <property type="match status" value="1"/>
</dbReference>
<evidence type="ECO:0000256" key="1">
    <source>
        <dbReference type="ARBA" id="ARBA00022722"/>
    </source>
</evidence>
<keyword evidence="3" id="KW-0378">Hydrolase</keyword>
<dbReference type="InterPro" id="IPR036389">
    <property type="entry name" value="RNase_III_sf"/>
</dbReference>
<keyword evidence="4" id="KW-0694">RNA-binding</keyword>
<name>A0A9P7MUM5_9HYPO</name>
<dbReference type="Gene3D" id="1.10.1520.10">
    <property type="entry name" value="Ribonuclease III domain"/>
    <property type="match status" value="1"/>
</dbReference>
<evidence type="ECO:0000256" key="3">
    <source>
        <dbReference type="ARBA" id="ARBA00022801"/>
    </source>
</evidence>
<dbReference type="OrthoDB" id="2392202at2759"/>
<dbReference type="PROSITE" id="PS50142">
    <property type="entry name" value="RNASE_3_2"/>
    <property type="match status" value="1"/>
</dbReference>
<dbReference type="PANTHER" id="PTHR11207">
    <property type="entry name" value="RIBONUCLEASE III"/>
    <property type="match status" value="1"/>
</dbReference>
<gene>
    <name evidence="7" type="ORF">E4U56_007871</name>
</gene>
<evidence type="ECO:0000256" key="4">
    <source>
        <dbReference type="ARBA" id="ARBA00022884"/>
    </source>
</evidence>
<dbReference type="Proteomes" id="UP000784919">
    <property type="component" value="Unassembled WGS sequence"/>
</dbReference>
<dbReference type="GO" id="GO:0006369">
    <property type="term" value="P:termination of RNA polymerase II transcription"/>
    <property type="evidence" value="ECO:0007669"/>
    <property type="project" value="TreeGrafter"/>
</dbReference>
<dbReference type="CDD" id="cd00593">
    <property type="entry name" value="RIBOc"/>
    <property type="match status" value="1"/>
</dbReference>
<comment type="caution">
    <text evidence="7">The sequence shown here is derived from an EMBL/GenBank/DDBJ whole genome shotgun (WGS) entry which is preliminary data.</text>
</comment>
<feature type="compositionally biased region" description="Polar residues" evidence="5">
    <location>
        <begin position="20"/>
        <end position="30"/>
    </location>
</feature>
<feature type="region of interest" description="Disordered" evidence="5">
    <location>
        <begin position="1"/>
        <end position="40"/>
    </location>
</feature>
<reference evidence="7" key="1">
    <citation type="journal article" date="2020" name="bioRxiv">
        <title>Whole genome comparisons of ergot fungi reveals the divergence and evolution of species within the genus Claviceps are the result of varying mechanisms driving genome evolution and host range expansion.</title>
        <authorList>
            <person name="Wyka S.A."/>
            <person name="Mondo S.J."/>
            <person name="Liu M."/>
            <person name="Dettman J."/>
            <person name="Nalam V."/>
            <person name="Broders K.D."/>
        </authorList>
    </citation>
    <scope>NUCLEOTIDE SEQUENCE</scope>
    <source>
        <strain evidence="7">CCC 1102</strain>
    </source>
</reference>
<dbReference type="GO" id="GO:0005654">
    <property type="term" value="C:nucleoplasm"/>
    <property type="evidence" value="ECO:0007669"/>
    <property type="project" value="TreeGrafter"/>
</dbReference>
<evidence type="ECO:0000259" key="6">
    <source>
        <dbReference type="PROSITE" id="PS50142"/>
    </source>
</evidence>
<protein>
    <recommendedName>
        <fullName evidence="6">RNase III domain-containing protein</fullName>
    </recommendedName>
</protein>
<dbReference type="GO" id="GO:0006364">
    <property type="term" value="P:rRNA processing"/>
    <property type="evidence" value="ECO:0007669"/>
    <property type="project" value="TreeGrafter"/>
</dbReference>